<accession>A0A811PIC6</accession>
<organism evidence="1 2">
    <name type="scientific">Miscanthus lutarioriparius</name>
    <dbReference type="NCBI Taxonomy" id="422564"/>
    <lineage>
        <taxon>Eukaryota</taxon>
        <taxon>Viridiplantae</taxon>
        <taxon>Streptophyta</taxon>
        <taxon>Embryophyta</taxon>
        <taxon>Tracheophyta</taxon>
        <taxon>Spermatophyta</taxon>
        <taxon>Magnoliopsida</taxon>
        <taxon>Liliopsida</taxon>
        <taxon>Poales</taxon>
        <taxon>Poaceae</taxon>
        <taxon>PACMAD clade</taxon>
        <taxon>Panicoideae</taxon>
        <taxon>Andropogonodae</taxon>
        <taxon>Andropogoneae</taxon>
        <taxon>Saccharinae</taxon>
        <taxon>Miscanthus</taxon>
    </lineage>
</organism>
<gene>
    <name evidence="1" type="ORF">NCGR_LOCUS27161</name>
</gene>
<dbReference type="OrthoDB" id="603670at2759"/>
<evidence type="ECO:0000313" key="2">
    <source>
        <dbReference type="Proteomes" id="UP000604825"/>
    </source>
</evidence>
<dbReference type="Proteomes" id="UP000604825">
    <property type="component" value="Unassembled WGS sequence"/>
</dbReference>
<reference evidence="1" key="1">
    <citation type="submission" date="2020-10" db="EMBL/GenBank/DDBJ databases">
        <authorList>
            <person name="Han B."/>
            <person name="Lu T."/>
            <person name="Zhao Q."/>
            <person name="Huang X."/>
            <person name="Zhao Y."/>
        </authorList>
    </citation>
    <scope>NUCLEOTIDE SEQUENCE</scope>
</reference>
<evidence type="ECO:0008006" key="3">
    <source>
        <dbReference type="Google" id="ProtNLM"/>
    </source>
</evidence>
<dbReference type="PANTHER" id="PTHR33074:SF18">
    <property type="entry name" value="OS06G0718700 PROTEIN"/>
    <property type="match status" value="1"/>
</dbReference>
<dbReference type="Gene3D" id="1.10.260.200">
    <property type="match status" value="1"/>
</dbReference>
<protein>
    <recommendedName>
        <fullName evidence="3">DUF1618 domain-containing protein</fullName>
    </recommendedName>
</protein>
<keyword evidence="2" id="KW-1185">Reference proteome</keyword>
<proteinExistence type="predicted"/>
<sequence length="414" mass="46311">MASSEVKGRHDVPSFVLLDTRSYNTGRSNSTTATSKTSTDLPIEVTFCAAHPPDLSYLFIHCPGLEVDPTNLSLTPKIISADADLILLRVPRDPMARMIPSHSDYFVYKLNPEQSKLYLLPNPYPECFSDNEIAILGYGNRFAVATIRMPLRDFSFMLHLYHSGPDGKSGSWTSQRVPVEEPQRDIVCPIPDSAQRLMYHLTTKVITLGVLKSKDTIKYVEMEITRPTKVTWIASTSDSDSYYEWLNHQKLPRSYSLVPGSWKMTTWSMPIPITSWDSWHRRCTIRSEDINLPSDNTRHYELLRKLMSSGGTEEEKATEATLSLGCLHMAYPTMSIADDDDVVYLLSKGTSIRSVEMGVAVDAGTGTLQGVVKLDTKRHVGFMRCCIVSGISKHLKTTCTCTVFAHFCVNCSGC</sequence>
<dbReference type="AlphaFoldDB" id="A0A811PIC6"/>
<dbReference type="PANTHER" id="PTHR33074">
    <property type="entry name" value="EXPRESSED PROTEIN-RELATED"/>
    <property type="match status" value="1"/>
</dbReference>
<dbReference type="EMBL" id="CAJGYO010000006">
    <property type="protein sequence ID" value="CAD6240641.1"/>
    <property type="molecule type" value="Genomic_DNA"/>
</dbReference>
<comment type="caution">
    <text evidence="1">The sequence shown here is derived from an EMBL/GenBank/DDBJ whole genome shotgun (WGS) entry which is preliminary data.</text>
</comment>
<name>A0A811PIC6_9POAL</name>
<evidence type="ECO:0000313" key="1">
    <source>
        <dbReference type="EMBL" id="CAD6240641.1"/>
    </source>
</evidence>